<dbReference type="GO" id="GO:0000290">
    <property type="term" value="P:deadenylation-dependent decapping of nuclear-transcribed mRNA"/>
    <property type="evidence" value="ECO:0007669"/>
    <property type="project" value="UniProtKB-UniRule"/>
</dbReference>
<evidence type="ECO:0000313" key="9">
    <source>
        <dbReference type="Proteomes" id="UP000663860"/>
    </source>
</evidence>
<keyword evidence="5" id="KW-0378">Hydrolase</keyword>
<protein>
    <recommendedName>
        <fullName evidence="3 5">m7GpppX diphosphatase</fullName>
        <ecNumber evidence="2 5">3.6.1.59</ecNumber>
    </recommendedName>
</protein>
<comment type="caution">
    <text evidence="7">The sequence shown here is derived from an EMBL/GenBank/DDBJ whole genome shotgun (WGS) entry which is preliminary data.</text>
</comment>
<evidence type="ECO:0000256" key="4">
    <source>
        <dbReference type="ARBA" id="ARBA00048222"/>
    </source>
</evidence>
<dbReference type="EMBL" id="CAJNOE010000568">
    <property type="protein sequence ID" value="CAF1273712.1"/>
    <property type="molecule type" value="Genomic_DNA"/>
</dbReference>
<evidence type="ECO:0000256" key="1">
    <source>
        <dbReference type="ARBA" id="ARBA00010208"/>
    </source>
</evidence>
<dbReference type="Proteomes" id="UP000663868">
    <property type="component" value="Unassembled WGS sequence"/>
</dbReference>
<proteinExistence type="inferred from homology"/>
<dbReference type="SUPFAM" id="SSF102860">
    <property type="entry name" value="mRNA decapping enzyme DcpS N-terminal domain"/>
    <property type="match status" value="1"/>
</dbReference>
<dbReference type="PANTHER" id="PTHR12978:SF0">
    <property type="entry name" value="M7GPPPX DIPHOSPHATASE"/>
    <property type="match status" value="1"/>
</dbReference>
<dbReference type="InterPro" id="IPR011145">
    <property type="entry name" value="Scavenger_mRNA_decap_enz_N"/>
</dbReference>
<dbReference type="AlphaFoldDB" id="A0A815BSZ5"/>
<evidence type="ECO:0000256" key="3">
    <source>
        <dbReference type="ARBA" id="ARBA00015636"/>
    </source>
</evidence>
<dbReference type="SUPFAM" id="SSF54197">
    <property type="entry name" value="HIT-like"/>
    <property type="match status" value="1"/>
</dbReference>
<name>A0A815BSZ5_9BILA</name>
<dbReference type="Pfam" id="PF11969">
    <property type="entry name" value="DcpS_C"/>
    <property type="match status" value="1"/>
</dbReference>
<organism evidence="7 9">
    <name type="scientific">Adineta steineri</name>
    <dbReference type="NCBI Taxonomy" id="433720"/>
    <lineage>
        <taxon>Eukaryota</taxon>
        <taxon>Metazoa</taxon>
        <taxon>Spiralia</taxon>
        <taxon>Gnathifera</taxon>
        <taxon>Rotifera</taxon>
        <taxon>Eurotatoria</taxon>
        <taxon>Bdelloidea</taxon>
        <taxon>Adinetida</taxon>
        <taxon>Adinetidae</taxon>
        <taxon>Adineta</taxon>
    </lineage>
</organism>
<evidence type="ECO:0000256" key="2">
    <source>
        <dbReference type="ARBA" id="ARBA00012520"/>
    </source>
</evidence>
<dbReference type="EC" id="3.6.1.59" evidence="2 5"/>
<dbReference type="PIRSF" id="PIRSF028973">
    <property type="entry name" value="Scavenger_mRNA_decap_enz"/>
    <property type="match status" value="1"/>
</dbReference>
<sequence length="304" mass="35689">MTTVNHDLTVEEWSKMSKNVRVLNENRETKRIVLEGQIEEGEGDEKTTKSGILILDKEPFQFDEVLTLMKDNEQQFKVDFINDIYRQYTVAARSACNNVKSTFIYPATPLHVEKYSKKDFALVTETHRRYETIVLPYIEKQQFNLQWVYNVLDGKSERERVLLDTDDFLLALNPSWDGTVNDSLHALAIVKPRNIRSIRDLKSEHLSLLQSVLEKSMNFFSSKYGLSSKNIRAFFHYPPSYYHLHIHFTALANRICGVEVERARLLQDVIDHIQLQDDYYQTKTLYYKLATTDPLYKLFEDDEN</sequence>
<gene>
    <name evidence="7" type="ORF">IZO911_LOCUS32571</name>
    <name evidence="8" type="ORF">KXQ929_LOCUS34234</name>
</gene>
<feature type="active site" description="Nucleophile" evidence="6">
    <location>
        <position position="245"/>
    </location>
</feature>
<evidence type="ECO:0000256" key="6">
    <source>
        <dbReference type="PIRSR" id="PIRSR028973-1"/>
    </source>
</evidence>
<comment type="subcellular location">
    <subcellularLocation>
        <location evidence="5">Nucleus</location>
    </subcellularLocation>
</comment>
<comment type="function">
    <text evidence="5">Decapping scavenger enzyme that catalyzes the cleavage of a residual cap structure following the degradation of mRNAs by the 3'-&gt;5' exosome-mediated mRNA decay pathway.</text>
</comment>
<dbReference type="InterPro" id="IPR008594">
    <property type="entry name" value="DcpS/DCS2"/>
</dbReference>
<dbReference type="GO" id="GO:0140932">
    <property type="term" value="F:5'-(N(7)-methyl 5'-triphosphoguanosine)-[mRNA] diphosphatase activity"/>
    <property type="evidence" value="ECO:0007669"/>
    <property type="project" value="UniProtKB-EC"/>
</dbReference>
<accession>A0A815BSZ5</accession>
<dbReference type="GO" id="GO:0000932">
    <property type="term" value="C:P-body"/>
    <property type="evidence" value="ECO:0007669"/>
    <property type="project" value="TreeGrafter"/>
</dbReference>
<dbReference type="GO" id="GO:0005634">
    <property type="term" value="C:nucleus"/>
    <property type="evidence" value="ECO:0007669"/>
    <property type="project" value="UniProtKB-SubCell"/>
</dbReference>
<comment type="catalytic activity">
    <reaction evidence="4 5">
        <text>a 5'-end (N(7)-methyl 5'-triphosphoguanosine)-ribonucleoside in mRNA + H2O = N(7)-methyl-GMP + a 5'-end diphospho-ribonucleoside in mRNA + 2 H(+)</text>
        <dbReference type="Rhea" id="RHEA:65388"/>
        <dbReference type="Rhea" id="RHEA-COMP:17165"/>
        <dbReference type="Rhea" id="RHEA-COMP:17167"/>
        <dbReference type="ChEBI" id="CHEBI:15377"/>
        <dbReference type="ChEBI" id="CHEBI:15378"/>
        <dbReference type="ChEBI" id="CHEBI:58285"/>
        <dbReference type="ChEBI" id="CHEBI:156461"/>
        <dbReference type="ChEBI" id="CHEBI:167616"/>
        <dbReference type="EC" id="3.6.1.59"/>
    </reaction>
</comment>
<dbReference type="Gene3D" id="3.30.200.40">
    <property type="entry name" value="Scavenger mRNA decapping enzyme, N-terminal domain"/>
    <property type="match status" value="1"/>
</dbReference>
<evidence type="ECO:0000313" key="7">
    <source>
        <dbReference type="EMBL" id="CAF1273712.1"/>
    </source>
</evidence>
<dbReference type="Gene3D" id="3.30.428.10">
    <property type="entry name" value="HIT-like"/>
    <property type="match status" value="1"/>
</dbReference>
<evidence type="ECO:0000313" key="8">
    <source>
        <dbReference type="EMBL" id="CAF4095802.1"/>
    </source>
</evidence>
<dbReference type="InterPro" id="IPR036265">
    <property type="entry name" value="HIT-like_sf"/>
</dbReference>
<keyword evidence="5" id="KW-0539">Nucleus</keyword>
<reference evidence="7" key="1">
    <citation type="submission" date="2021-02" db="EMBL/GenBank/DDBJ databases">
        <authorList>
            <person name="Nowell W R."/>
        </authorList>
    </citation>
    <scope>NUCLEOTIDE SEQUENCE</scope>
</reference>
<dbReference type="GO" id="GO:0000340">
    <property type="term" value="F:RNA 7-methylguanosine cap binding"/>
    <property type="evidence" value="ECO:0007669"/>
    <property type="project" value="UniProtKB-UniRule"/>
</dbReference>
<dbReference type="Pfam" id="PF05652">
    <property type="entry name" value="DcpS"/>
    <property type="match status" value="1"/>
</dbReference>
<dbReference type="GO" id="GO:0006397">
    <property type="term" value="P:mRNA processing"/>
    <property type="evidence" value="ECO:0007669"/>
    <property type="project" value="UniProtKB-KW"/>
</dbReference>
<dbReference type="Proteomes" id="UP000663860">
    <property type="component" value="Unassembled WGS sequence"/>
</dbReference>
<evidence type="ECO:0000256" key="5">
    <source>
        <dbReference type="PIRNR" id="PIRNR028973"/>
    </source>
</evidence>
<dbReference type="PANTHER" id="PTHR12978">
    <property type="entry name" value="HISTIDINE TRIAD HIT PROTEIN MEMBER"/>
    <property type="match status" value="1"/>
</dbReference>
<comment type="similarity">
    <text evidence="1 5">Belongs to the HIT family.</text>
</comment>
<keyword evidence="5" id="KW-0507">mRNA processing</keyword>
<dbReference type="EMBL" id="CAJOBB010004604">
    <property type="protein sequence ID" value="CAF4095802.1"/>
    <property type="molecule type" value="Genomic_DNA"/>
</dbReference>